<comment type="caution">
    <text evidence="3">The sequence shown here is derived from an EMBL/GenBank/DDBJ whole genome shotgun (WGS) entry which is preliminary data.</text>
</comment>
<organism evidence="3 4">
    <name type="scientific">Fictibacillus fluitans</name>
    <dbReference type="NCBI Taxonomy" id="3058422"/>
    <lineage>
        <taxon>Bacteria</taxon>
        <taxon>Bacillati</taxon>
        <taxon>Bacillota</taxon>
        <taxon>Bacilli</taxon>
        <taxon>Bacillales</taxon>
        <taxon>Fictibacillaceae</taxon>
        <taxon>Fictibacillus</taxon>
    </lineage>
</organism>
<protein>
    <submittedName>
        <fullName evidence="3">Uncharacterized protein</fullName>
    </submittedName>
</protein>
<dbReference type="Proteomes" id="UP001172721">
    <property type="component" value="Unassembled WGS sequence"/>
</dbReference>
<sequence length="132" mass="14840">MLNWLLKLAQYKQTAQDLEQKVQQLEELIKQSANQENHPSSAIHYHVHIEKLELQNPVLENLSFTLDNLDIEELSGALNLGNNFGVTVGEKQLKEKISANRTKNAGESSSKSQMKRSSSGLSFKFGRTDKEG</sequence>
<name>A0ABT8I105_9BACL</name>
<accession>A0ABT8I105</accession>
<keyword evidence="1" id="KW-0175">Coiled coil</keyword>
<dbReference type="EMBL" id="JAUHTR010000013">
    <property type="protein sequence ID" value="MDN4526705.1"/>
    <property type="molecule type" value="Genomic_DNA"/>
</dbReference>
<evidence type="ECO:0000313" key="4">
    <source>
        <dbReference type="Proteomes" id="UP001172721"/>
    </source>
</evidence>
<evidence type="ECO:0000256" key="2">
    <source>
        <dbReference type="SAM" id="MobiDB-lite"/>
    </source>
</evidence>
<feature type="compositionally biased region" description="Low complexity" evidence="2">
    <location>
        <begin position="108"/>
        <end position="122"/>
    </location>
</feature>
<keyword evidence="4" id="KW-1185">Reference proteome</keyword>
<proteinExistence type="predicted"/>
<feature type="region of interest" description="Disordered" evidence="2">
    <location>
        <begin position="97"/>
        <end position="132"/>
    </location>
</feature>
<feature type="coiled-coil region" evidence="1">
    <location>
        <begin position="1"/>
        <end position="38"/>
    </location>
</feature>
<gene>
    <name evidence="3" type="ORF">QYB97_19650</name>
</gene>
<evidence type="ECO:0000256" key="1">
    <source>
        <dbReference type="SAM" id="Coils"/>
    </source>
</evidence>
<reference evidence="3" key="1">
    <citation type="submission" date="2023-07" db="EMBL/GenBank/DDBJ databases">
        <title>Fictibacillus sp. isolated from freshwater pond.</title>
        <authorList>
            <person name="Kirdat K."/>
            <person name="Bhat A."/>
            <person name="Mourya A."/>
            <person name="Yadav A."/>
        </authorList>
    </citation>
    <scope>NUCLEOTIDE SEQUENCE</scope>
    <source>
        <strain evidence="3">NE201</strain>
    </source>
</reference>
<evidence type="ECO:0000313" key="3">
    <source>
        <dbReference type="EMBL" id="MDN4526705.1"/>
    </source>
</evidence>
<dbReference type="RefSeq" id="WP_301167723.1">
    <property type="nucleotide sequence ID" value="NZ_JAUHTR010000013.1"/>
</dbReference>